<dbReference type="PANTHER" id="PTHR43095:SF2">
    <property type="entry name" value="GLUCONOKINASE"/>
    <property type="match status" value="1"/>
</dbReference>
<feature type="domain" description="Carbohydrate kinase FGGY C-terminal" evidence="5">
    <location>
        <begin position="347"/>
        <end position="437"/>
    </location>
</feature>
<dbReference type="InterPro" id="IPR018484">
    <property type="entry name" value="FGGY_N"/>
</dbReference>
<evidence type="ECO:0000256" key="3">
    <source>
        <dbReference type="ARBA" id="ARBA00022777"/>
    </source>
</evidence>
<dbReference type="PANTHER" id="PTHR43095">
    <property type="entry name" value="SUGAR KINASE"/>
    <property type="match status" value="1"/>
</dbReference>
<dbReference type="InterPro" id="IPR050406">
    <property type="entry name" value="FGGY_Carb_Kinase"/>
</dbReference>
<accession>A0ABU7RIP0</accession>
<dbReference type="Pfam" id="PF02782">
    <property type="entry name" value="FGGY_C"/>
    <property type="match status" value="1"/>
</dbReference>
<dbReference type="InterPro" id="IPR018485">
    <property type="entry name" value="FGGY_C"/>
</dbReference>
<dbReference type="InterPro" id="IPR043129">
    <property type="entry name" value="ATPase_NBD"/>
</dbReference>
<dbReference type="Proteomes" id="UP001357452">
    <property type="component" value="Unassembled WGS sequence"/>
</dbReference>
<keyword evidence="3 6" id="KW-0418">Kinase</keyword>
<keyword evidence="2" id="KW-0808">Transferase</keyword>
<evidence type="ECO:0000259" key="4">
    <source>
        <dbReference type="Pfam" id="PF00370"/>
    </source>
</evidence>
<reference evidence="6 7" key="1">
    <citation type="submission" date="2024-01" db="EMBL/GenBank/DDBJ databases">
        <title>Niabella digestum sp. nov., isolated from waste digestion system.</title>
        <authorList>
            <person name="Zhang L."/>
        </authorList>
    </citation>
    <scope>NUCLEOTIDE SEQUENCE [LARGE SCALE GENOMIC DNA]</scope>
    <source>
        <strain evidence="6 7">A18</strain>
    </source>
</reference>
<name>A0ABU7RIP0_9BACT</name>
<keyword evidence="7" id="KW-1185">Reference proteome</keyword>
<comment type="caution">
    <text evidence="6">The sequence shown here is derived from an EMBL/GenBank/DDBJ whole genome shotgun (WGS) entry which is preliminary data.</text>
</comment>
<dbReference type="InterPro" id="IPR000577">
    <property type="entry name" value="Carb_kinase_FGGY"/>
</dbReference>
<comment type="similarity">
    <text evidence="1">Belongs to the FGGY kinase family.</text>
</comment>
<dbReference type="Gene3D" id="3.30.420.40">
    <property type="match status" value="2"/>
</dbReference>
<sequence length="479" mass="53685">MKNAHIIIDFGTGNLRAAVIATDGSILGAAREDVPYIRDHQYDDSIYFDPAALWDLILELTAIALKQAGLVKVLGITATSQREGIVVLDKAGIPVIGMPNIDHRGRAWEHTLQNKDEVYRLTGRFPTSLFSAFKLVGLREGRKDLWEQADTFLSISDWIEYMFSGVEHYEHSQASETLLYDVARKSWSDALCEKFNLPSSLLPPLSDSGTVLGKIKPQVAEGLSINPEAQVIVGGADTQLAVLSTCANEGDIVIVSGTTTPIIKLSATYDLDERQRIWTGRHIDENSFMVEANAGVTGLNYQRLKKIFYPNEGYEVIEREIQSVSDYQCVASLGSLIADESKPLIRGGFIFNTPVNNELSRGSFMWATLWDMACSIYENYKTLVSVTHYDKSYIWTCGGGLESKILRQFIANLTGKEIRIRDNYRHASVVGGMMICNNALKIDSYAVQDYEKVEPMDDKQHQQLYEQWKDNRALLKKIF</sequence>
<evidence type="ECO:0000256" key="1">
    <source>
        <dbReference type="ARBA" id="ARBA00009156"/>
    </source>
</evidence>
<gene>
    <name evidence="6" type="ORF">V2H41_11230</name>
</gene>
<protein>
    <submittedName>
        <fullName evidence="6">FGGY family carbohydrate kinase</fullName>
    </submittedName>
</protein>
<organism evidence="6 7">
    <name type="scientific">Niabella digestorum</name>
    <dbReference type="NCBI Taxonomy" id="3117701"/>
    <lineage>
        <taxon>Bacteria</taxon>
        <taxon>Pseudomonadati</taxon>
        <taxon>Bacteroidota</taxon>
        <taxon>Chitinophagia</taxon>
        <taxon>Chitinophagales</taxon>
        <taxon>Chitinophagaceae</taxon>
        <taxon>Niabella</taxon>
    </lineage>
</organism>
<dbReference type="CDD" id="cd07798">
    <property type="entry name" value="ASKHA_NBD_FGGY_YoaC-like"/>
    <property type="match status" value="1"/>
</dbReference>
<dbReference type="Pfam" id="PF00370">
    <property type="entry name" value="FGGY_N"/>
    <property type="match status" value="1"/>
</dbReference>
<evidence type="ECO:0000259" key="5">
    <source>
        <dbReference type="Pfam" id="PF02782"/>
    </source>
</evidence>
<proteinExistence type="inferred from homology"/>
<dbReference type="EMBL" id="JAZGLY010000006">
    <property type="protein sequence ID" value="MEE6187844.1"/>
    <property type="molecule type" value="Genomic_DNA"/>
</dbReference>
<dbReference type="RefSeq" id="WP_330975251.1">
    <property type="nucleotide sequence ID" value="NZ_JAZGLY010000006.1"/>
</dbReference>
<dbReference type="PIRSF" id="PIRSF000538">
    <property type="entry name" value="GlpK"/>
    <property type="match status" value="1"/>
</dbReference>
<dbReference type="GO" id="GO:0016301">
    <property type="term" value="F:kinase activity"/>
    <property type="evidence" value="ECO:0007669"/>
    <property type="project" value="UniProtKB-KW"/>
</dbReference>
<evidence type="ECO:0000313" key="7">
    <source>
        <dbReference type="Proteomes" id="UP001357452"/>
    </source>
</evidence>
<feature type="domain" description="Carbohydrate kinase FGGY N-terminal" evidence="4">
    <location>
        <begin position="6"/>
        <end position="243"/>
    </location>
</feature>
<evidence type="ECO:0000256" key="2">
    <source>
        <dbReference type="ARBA" id="ARBA00022679"/>
    </source>
</evidence>
<dbReference type="SUPFAM" id="SSF53067">
    <property type="entry name" value="Actin-like ATPase domain"/>
    <property type="match status" value="2"/>
</dbReference>
<evidence type="ECO:0000313" key="6">
    <source>
        <dbReference type="EMBL" id="MEE6187844.1"/>
    </source>
</evidence>